<protein>
    <recommendedName>
        <fullName evidence="5">DUF4956 domain-containing protein</fullName>
    </recommendedName>
</protein>
<organism evidence="3 4">
    <name type="scientific">Shimia haliotis</name>
    <dbReference type="NCBI Taxonomy" id="1280847"/>
    <lineage>
        <taxon>Bacteria</taxon>
        <taxon>Pseudomonadati</taxon>
        <taxon>Pseudomonadota</taxon>
        <taxon>Alphaproteobacteria</taxon>
        <taxon>Rhodobacterales</taxon>
        <taxon>Roseobacteraceae</taxon>
    </lineage>
</organism>
<keyword evidence="4" id="KW-1185">Reference proteome</keyword>
<accession>A0A1I4GJ66</accession>
<name>A0A1I4GJ66_9RHOB</name>
<dbReference type="OrthoDB" id="7703998at2"/>
<sequence length="251" mass="27504">MNVPRLLLSVILAACPTLLLAQMDPAEFLAESASEEISIGQSWAQFQGPEELLYFLFNVAVVVALTALLVFHPVRRGRRRNANDLMMPQLFFLYALIGMVVGFLVVQHGSMIGFVVFGIGALLRFRSNLDDPIDTVEMILVTILGLAVGLGLPVMALCVALTAWGFIWLGGRKTSIRLSVRGQDVAEAEEAAQSIQLFASAAGWQLVNKHQTPGKSRVDLLFLANERIQEAQLETKISQTVSNRVEVKVTL</sequence>
<evidence type="ECO:0000256" key="1">
    <source>
        <dbReference type="SAM" id="Phobius"/>
    </source>
</evidence>
<feature type="transmembrane region" description="Helical" evidence="1">
    <location>
        <begin position="139"/>
        <end position="169"/>
    </location>
</feature>
<dbReference type="EMBL" id="FOSZ01000009">
    <property type="protein sequence ID" value="SFL30092.1"/>
    <property type="molecule type" value="Genomic_DNA"/>
</dbReference>
<reference evidence="4" key="1">
    <citation type="submission" date="2016-10" db="EMBL/GenBank/DDBJ databases">
        <authorList>
            <person name="Varghese N."/>
            <person name="Submissions S."/>
        </authorList>
    </citation>
    <scope>NUCLEOTIDE SEQUENCE [LARGE SCALE GENOMIC DNA]</scope>
    <source>
        <strain evidence="4">DSM 28453</strain>
    </source>
</reference>
<feature type="transmembrane region" description="Helical" evidence="1">
    <location>
        <begin position="54"/>
        <end position="71"/>
    </location>
</feature>
<dbReference type="RefSeq" id="WP_093325456.1">
    <property type="nucleotide sequence ID" value="NZ_FOSZ01000009.1"/>
</dbReference>
<dbReference type="Proteomes" id="UP000198851">
    <property type="component" value="Unassembled WGS sequence"/>
</dbReference>
<keyword evidence="1" id="KW-0472">Membrane</keyword>
<evidence type="ECO:0008006" key="5">
    <source>
        <dbReference type="Google" id="ProtNLM"/>
    </source>
</evidence>
<dbReference type="AlphaFoldDB" id="A0A1I4GJ66"/>
<proteinExistence type="predicted"/>
<evidence type="ECO:0000256" key="2">
    <source>
        <dbReference type="SAM" id="SignalP"/>
    </source>
</evidence>
<feature type="signal peptide" evidence="2">
    <location>
        <begin position="1"/>
        <end position="21"/>
    </location>
</feature>
<evidence type="ECO:0000313" key="3">
    <source>
        <dbReference type="EMBL" id="SFL30092.1"/>
    </source>
</evidence>
<gene>
    <name evidence="3" type="ORF">SAMN04488036_1097</name>
</gene>
<keyword evidence="1" id="KW-1133">Transmembrane helix</keyword>
<keyword evidence="2" id="KW-0732">Signal</keyword>
<evidence type="ECO:0000313" key="4">
    <source>
        <dbReference type="Proteomes" id="UP000198851"/>
    </source>
</evidence>
<keyword evidence="1" id="KW-0812">Transmembrane</keyword>
<feature type="chain" id="PRO_5011572677" description="DUF4956 domain-containing protein" evidence="2">
    <location>
        <begin position="22"/>
        <end position="251"/>
    </location>
</feature>
<feature type="transmembrane region" description="Helical" evidence="1">
    <location>
        <begin position="91"/>
        <end position="119"/>
    </location>
</feature>